<dbReference type="Proteomes" id="UP001217178">
    <property type="component" value="Unassembled WGS sequence"/>
</dbReference>
<reference evidence="1 2" key="1">
    <citation type="submission" date="2023-02" db="EMBL/GenBank/DDBJ databases">
        <title>Entomopathogenic bacteria.</title>
        <authorList>
            <person name="Machado R.A."/>
        </authorList>
    </citation>
    <scope>NUCLEOTIDE SEQUENCE [LARGE SCALE GENOMIC DNA]</scope>
    <source>
        <strain evidence="1 2">XENO-10</strain>
    </source>
</reference>
<evidence type="ECO:0000313" key="1">
    <source>
        <dbReference type="EMBL" id="MDC9591469.1"/>
    </source>
</evidence>
<proteinExistence type="predicted"/>
<keyword evidence="2" id="KW-1185">Reference proteome</keyword>
<name>A0ABT5LK30_9GAMM</name>
<dbReference type="Gene3D" id="2.40.70.10">
    <property type="entry name" value="Acid Proteases"/>
    <property type="match status" value="2"/>
</dbReference>
<gene>
    <name evidence="1" type="ORF">PSI23_19830</name>
</gene>
<protein>
    <recommendedName>
        <fullName evidence="3">Protease</fullName>
    </recommendedName>
</protein>
<organism evidence="1 2">
    <name type="scientific">Xenorhabdus yunnanensis</name>
    <dbReference type="NCBI Taxonomy" id="3025878"/>
    <lineage>
        <taxon>Bacteria</taxon>
        <taxon>Pseudomonadati</taxon>
        <taxon>Pseudomonadota</taxon>
        <taxon>Gammaproteobacteria</taxon>
        <taxon>Enterobacterales</taxon>
        <taxon>Morganellaceae</taxon>
        <taxon>Xenorhabdus</taxon>
    </lineage>
</organism>
<accession>A0ABT5LK30</accession>
<evidence type="ECO:0008006" key="3">
    <source>
        <dbReference type="Google" id="ProtNLM"/>
    </source>
</evidence>
<comment type="caution">
    <text evidence="1">The sequence shown here is derived from an EMBL/GenBank/DDBJ whole genome shotgun (WGS) entry which is preliminary data.</text>
</comment>
<dbReference type="InterPro" id="IPR021109">
    <property type="entry name" value="Peptidase_aspartic_dom_sf"/>
</dbReference>
<evidence type="ECO:0000313" key="2">
    <source>
        <dbReference type="Proteomes" id="UP001217178"/>
    </source>
</evidence>
<sequence length="286" mass="31468">MNRILNICGALCITVIPVAVVKADITVPIVYLENVTPSVSLNINGKEVKRLAIDTGASRAFYLPKPIFDSIFPNLDHHAKTEGSVDAFGAEKFTPVERAANVIVNGERLSDIDIELFKPWGNGMFDNNGQLIIDGVLGLGVAKNKTLILDYASKVLTITDNIKALPDGYRWKSIPFTRTRNGIEISVSSGNEKIRRMVIDTGASHTTLFTRTEKGCTKLSQQHCQKKTIVTPDGVKFSAVVFRLSDDNINPDKRIDFDGLLGDDFLSNRILVISNDRLLISLPNNN</sequence>
<dbReference type="RefSeq" id="WP_273556693.1">
    <property type="nucleotide sequence ID" value="NZ_JAQRFI010000087.1"/>
</dbReference>
<dbReference type="EMBL" id="JAQRFI010000087">
    <property type="protein sequence ID" value="MDC9591469.1"/>
    <property type="molecule type" value="Genomic_DNA"/>
</dbReference>